<evidence type="ECO:0000256" key="5">
    <source>
        <dbReference type="PIRNR" id="PIRNR027110"/>
    </source>
</evidence>
<comment type="similarity">
    <text evidence="1">Belongs to the cyclin family. Cyclin U/P subfamily.</text>
</comment>
<feature type="region of interest" description="Disordered" evidence="6">
    <location>
        <begin position="204"/>
        <end position="224"/>
    </location>
</feature>
<dbReference type="STRING" id="3983.A0A2C9UQT7"/>
<dbReference type="InterPro" id="IPR036915">
    <property type="entry name" value="Cyclin-like_sf"/>
</dbReference>
<protein>
    <recommendedName>
        <fullName evidence="5">Cyclin</fullName>
    </recommendedName>
</protein>
<reference evidence="8" key="1">
    <citation type="journal article" date="2016" name="Nat. Biotechnol.">
        <title>Sequencing wild and cultivated cassava and related species reveals extensive interspecific hybridization and genetic diversity.</title>
        <authorList>
            <person name="Bredeson J.V."/>
            <person name="Lyons J.B."/>
            <person name="Prochnik S.E."/>
            <person name="Wu G.A."/>
            <person name="Ha C.M."/>
            <person name="Edsinger-Gonzales E."/>
            <person name="Grimwood J."/>
            <person name="Schmutz J."/>
            <person name="Rabbi I.Y."/>
            <person name="Egesi C."/>
            <person name="Nauluvula P."/>
            <person name="Lebot V."/>
            <person name="Ndunguru J."/>
            <person name="Mkamilo G."/>
            <person name="Bart R.S."/>
            <person name="Setter T.L."/>
            <person name="Gleadow R.M."/>
            <person name="Kulakow P."/>
            <person name="Ferguson M.E."/>
            <person name="Rounsley S."/>
            <person name="Rokhsar D.S."/>
        </authorList>
    </citation>
    <scope>NUCLEOTIDE SEQUENCE [LARGE SCALE GENOMIC DNA]</scope>
    <source>
        <strain evidence="8">cv. AM560-2</strain>
    </source>
</reference>
<dbReference type="Proteomes" id="UP000091857">
    <property type="component" value="Chromosome 13"/>
</dbReference>
<evidence type="ECO:0000256" key="6">
    <source>
        <dbReference type="SAM" id="MobiDB-lite"/>
    </source>
</evidence>
<keyword evidence="4" id="KW-0131">Cell cycle</keyword>
<dbReference type="InterPro" id="IPR013922">
    <property type="entry name" value="Cyclin_PHO80-like"/>
</dbReference>
<organism evidence="7 8">
    <name type="scientific">Manihot esculenta</name>
    <name type="common">Cassava</name>
    <name type="synonym">Jatropha manihot</name>
    <dbReference type="NCBI Taxonomy" id="3983"/>
    <lineage>
        <taxon>Eukaryota</taxon>
        <taxon>Viridiplantae</taxon>
        <taxon>Streptophyta</taxon>
        <taxon>Embryophyta</taxon>
        <taxon>Tracheophyta</taxon>
        <taxon>Spermatophyta</taxon>
        <taxon>Magnoliopsida</taxon>
        <taxon>eudicotyledons</taxon>
        <taxon>Gunneridae</taxon>
        <taxon>Pentapetalae</taxon>
        <taxon>rosids</taxon>
        <taxon>fabids</taxon>
        <taxon>Malpighiales</taxon>
        <taxon>Euphorbiaceae</taxon>
        <taxon>Crotonoideae</taxon>
        <taxon>Manihoteae</taxon>
        <taxon>Manihot</taxon>
    </lineage>
</organism>
<dbReference type="AlphaFoldDB" id="A0A2C9UQT7"/>
<accession>A0A2C9UQT7</accession>
<dbReference type="CDD" id="cd20604">
    <property type="entry name" value="CYCLIN_AtCycU-like"/>
    <property type="match status" value="1"/>
</dbReference>
<evidence type="ECO:0000256" key="3">
    <source>
        <dbReference type="ARBA" id="ARBA00023127"/>
    </source>
</evidence>
<gene>
    <name evidence="7" type="ORF">MANES_13G073200v8</name>
</gene>
<evidence type="ECO:0000313" key="7">
    <source>
        <dbReference type="EMBL" id="OAY33152.1"/>
    </source>
</evidence>
<evidence type="ECO:0000256" key="4">
    <source>
        <dbReference type="ARBA" id="ARBA00023306"/>
    </source>
</evidence>
<dbReference type="GO" id="GO:0019901">
    <property type="term" value="F:protein kinase binding"/>
    <property type="evidence" value="ECO:0007669"/>
    <property type="project" value="UniProtKB-UniRule"/>
</dbReference>
<dbReference type="GO" id="GO:0051301">
    <property type="term" value="P:cell division"/>
    <property type="evidence" value="ECO:0007669"/>
    <property type="project" value="UniProtKB-UniRule"/>
</dbReference>
<comment type="caution">
    <text evidence="7">The sequence shown here is derived from an EMBL/GenBank/DDBJ whole genome shotgun (WGS) entry which is preliminary data.</text>
</comment>
<dbReference type="InterPro" id="IPR012389">
    <property type="entry name" value="Cyclin_P/U"/>
</dbReference>
<sequence length="224" mass="24984">MLASGKLTANSSRQPELIQPEPTTPRVLTILSTVIEKLVARNDRIVDGMSSGLTRLGKSLNAFHGVRAPSISIQKYLERLYKYTSCSPSCFVVGYVYIDRLLHKHPDSLVVSLNVHRLLVTSVLVASKMLDDEHHNNAFYARVGGVSNAELNKLEIEFLFLLDFGVMVSSRIFENYCLHLEKEMLLNGTLQKIERPIPSNSLDDVTEISVDDTHNSTSPSQVVD</sequence>
<keyword evidence="8" id="KW-1185">Reference proteome</keyword>
<evidence type="ECO:0000256" key="2">
    <source>
        <dbReference type="ARBA" id="ARBA00022618"/>
    </source>
</evidence>
<evidence type="ECO:0000256" key="1">
    <source>
        <dbReference type="ARBA" id="ARBA00007215"/>
    </source>
</evidence>
<dbReference type="Pfam" id="PF08613">
    <property type="entry name" value="Cyclin"/>
    <property type="match status" value="1"/>
</dbReference>
<evidence type="ECO:0000313" key="8">
    <source>
        <dbReference type="Proteomes" id="UP000091857"/>
    </source>
</evidence>
<dbReference type="SUPFAM" id="SSF47954">
    <property type="entry name" value="Cyclin-like"/>
    <property type="match status" value="1"/>
</dbReference>
<dbReference type="PANTHER" id="PTHR15615:SF121">
    <property type="entry name" value="CYCLIN-U1-1"/>
    <property type="match status" value="1"/>
</dbReference>
<dbReference type="OrthoDB" id="337735at2759"/>
<proteinExistence type="inferred from homology"/>
<name>A0A2C9UQT7_MANES</name>
<keyword evidence="2" id="KW-0132">Cell division</keyword>
<feature type="compositionally biased region" description="Polar residues" evidence="6">
    <location>
        <begin position="215"/>
        <end position="224"/>
    </location>
</feature>
<dbReference type="Gramene" id="Manes.13G073200.1.v8.1">
    <property type="protein sequence ID" value="Manes.13G073200.1.v8.1.CDS"/>
    <property type="gene ID" value="Manes.13G073200.v8.1"/>
</dbReference>
<dbReference type="PANTHER" id="PTHR15615">
    <property type="match status" value="1"/>
</dbReference>
<dbReference type="OMA" id="QVFETYC"/>
<dbReference type="EMBL" id="CM004399">
    <property type="protein sequence ID" value="OAY33152.1"/>
    <property type="molecule type" value="Genomic_DNA"/>
</dbReference>
<dbReference type="PIRSF" id="PIRSF027110">
    <property type="entry name" value="PREG"/>
    <property type="match status" value="1"/>
</dbReference>
<dbReference type="Gene3D" id="1.10.472.10">
    <property type="entry name" value="Cyclin-like"/>
    <property type="match status" value="1"/>
</dbReference>
<keyword evidence="3 5" id="KW-0195">Cyclin</keyword>